<organism evidence="1 2">
    <name type="scientific">Candidatus Methylophosphatis roskildensis</name>
    <dbReference type="NCBI Taxonomy" id="2899263"/>
    <lineage>
        <taxon>Bacteria</taxon>
        <taxon>Pseudomonadati</taxon>
        <taxon>Pseudomonadota</taxon>
        <taxon>Betaproteobacteria</taxon>
        <taxon>Nitrosomonadales</taxon>
        <taxon>Sterolibacteriaceae</taxon>
        <taxon>Candidatus Methylophosphatis</taxon>
    </lineage>
</organism>
<dbReference type="InterPro" id="IPR027417">
    <property type="entry name" value="P-loop_NTPase"/>
</dbReference>
<dbReference type="Gene3D" id="3.40.50.300">
    <property type="entry name" value="P-loop containing nucleotide triphosphate hydrolases"/>
    <property type="match status" value="1"/>
</dbReference>
<dbReference type="SUPFAM" id="SSF52540">
    <property type="entry name" value="P-loop containing nucleoside triphosphate hydrolases"/>
    <property type="match status" value="1"/>
</dbReference>
<dbReference type="GO" id="GO:0005524">
    <property type="term" value="F:ATP binding"/>
    <property type="evidence" value="ECO:0007669"/>
    <property type="project" value="UniProtKB-KW"/>
</dbReference>
<keyword evidence="1" id="KW-0547">Nucleotide-binding</keyword>
<comment type="caution">
    <text evidence="1">The sequence shown here is derived from an EMBL/GenBank/DDBJ whole genome shotgun (WGS) entry which is preliminary data.</text>
</comment>
<evidence type="ECO:0000313" key="1">
    <source>
        <dbReference type="EMBL" id="MBK6975402.1"/>
    </source>
</evidence>
<protein>
    <submittedName>
        <fullName evidence="1">ATP-binding protein</fullName>
    </submittedName>
</protein>
<dbReference type="Proteomes" id="UP000807785">
    <property type="component" value="Unassembled WGS sequence"/>
</dbReference>
<name>A0A9D7E7N7_9PROT</name>
<sequence length="206" mass="22534">MIYESWGFTGSPFQTTSLPASALGEQLLVGRDSELSTLMRRIASPPKLATLEGLNGVGKTSVVNVACHKLFTQHMQVGSGPLYIPCRRIFQLNPDQELQSFIDDVLMEVAQTLIDRGAYIQRTHPELHTVAIDRWLNFAQLVSFQGGVFSVQAGYQSETNTSSGYERSGFRKAVAGILGQIFPDAQSGGVICTIDNLELLQPKNLS</sequence>
<dbReference type="AlphaFoldDB" id="A0A9D7E7N7"/>
<dbReference type="EMBL" id="JADJEV010000005">
    <property type="protein sequence ID" value="MBK6975402.1"/>
    <property type="molecule type" value="Genomic_DNA"/>
</dbReference>
<gene>
    <name evidence="1" type="ORF">IPH26_21460</name>
</gene>
<keyword evidence="1" id="KW-0067">ATP-binding</keyword>
<reference evidence="1" key="1">
    <citation type="submission" date="2020-10" db="EMBL/GenBank/DDBJ databases">
        <title>Connecting structure to function with the recovery of over 1000 high-quality activated sludge metagenome-assembled genomes encoding full-length rRNA genes using long-read sequencing.</title>
        <authorList>
            <person name="Singleton C.M."/>
            <person name="Petriglieri F."/>
            <person name="Kristensen J.M."/>
            <person name="Kirkegaard R.H."/>
            <person name="Michaelsen T.Y."/>
            <person name="Andersen M.H."/>
            <person name="Karst S.M."/>
            <person name="Dueholm M.S."/>
            <person name="Nielsen P.H."/>
            <person name="Albertsen M."/>
        </authorList>
    </citation>
    <scope>NUCLEOTIDE SEQUENCE</scope>
    <source>
        <strain evidence="1">Bjer_18-Q3-R1-45_BAT3C.347</strain>
    </source>
</reference>
<accession>A0A9D7E7N7</accession>
<proteinExistence type="predicted"/>
<evidence type="ECO:0000313" key="2">
    <source>
        <dbReference type="Proteomes" id="UP000807785"/>
    </source>
</evidence>